<organism evidence="8 9">
    <name type="scientific">Sinocyclocheilus rhinocerous</name>
    <dbReference type="NCBI Taxonomy" id="307959"/>
    <lineage>
        <taxon>Eukaryota</taxon>
        <taxon>Metazoa</taxon>
        <taxon>Chordata</taxon>
        <taxon>Craniata</taxon>
        <taxon>Vertebrata</taxon>
        <taxon>Euteleostomi</taxon>
        <taxon>Actinopterygii</taxon>
        <taxon>Neopterygii</taxon>
        <taxon>Teleostei</taxon>
        <taxon>Ostariophysi</taxon>
        <taxon>Cypriniformes</taxon>
        <taxon>Cyprinidae</taxon>
        <taxon>Cyprininae</taxon>
        <taxon>Sinocyclocheilus</taxon>
    </lineage>
</organism>
<accession>A0A673JX44</accession>
<dbReference type="SUPFAM" id="SSF57850">
    <property type="entry name" value="RING/U-box"/>
    <property type="match status" value="1"/>
</dbReference>
<keyword evidence="9" id="KW-1185">Reference proteome</keyword>
<dbReference type="Gene3D" id="3.30.40.10">
    <property type="entry name" value="Zinc/RING finger domain, C3HC4 (zinc finger)"/>
    <property type="match status" value="1"/>
</dbReference>
<evidence type="ECO:0000256" key="1">
    <source>
        <dbReference type="ARBA" id="ARBA00022723"/>
    </source>
</evidence>
<feature type="compositionally biased region" description="Acidic residues" evidence="5">
    <location>
        <begin position="29"/>
        <end position="72"/>
    </location>
</feature>
<dbReference type="SMART" id="SM00249">
    <property type="entry name" value="PHD"/>
    <property type="match status" value="1"/>
</dbReference>
<dbReference type="CDD" id="cd15536">
    <property type="entry name" value="PHD_PHRF1"/>
    <property type="match status" value="1"/>
</dbReference>
<feature type="domain" description="PHD-type" evidence="6">
    <location>
        <begin position="181"/>
        <end position="231"/>
    </location>
</feature>
<evidence type="ECO:0000259" key="7">
    <source>
        <dbReference type="PROSITE" id="PS50089"/>
    </source>
</evidence>
<keyword evidence="3" id="KW-0862">Zinc</keyword>
<dbReference type="PANTHER" id="PTHR12618">
    <property type="entry name" value="PHD AND RING FINGER DOMAIN-CONTAINING PROTEIN 1"/>
    <property type="match status" value="1"/>
</dbReference>
<dbReference type="InterPro" id="IPR001841">
    <property type="entry name" value="Znf_RING"/>
</dbReference>
<dbReference type="SUPFAM" id="SSF57903">
    <property type="entry name" value="FYVE/PHD zinc finger"/>
    <property type="match status" value="1"/>
</dbReference>
<protein>
    <recommendedName>
        <fullName evidence="10">PHD and ring finger domains 1</fullName>
    </recommendedName>
</protein>
<reference evidence="8" key="2">
    <citation type="submission" date="2025-09" db="UniProtKB">
        <authorList>
            <consortium name="Ensembl"/>
        </authorList>
    </citation>
    <scope>IDENTIFICATION</scope>
</reference>
<evidence type="ECO:0000256" key="3">
    <source>
        <dbReference type="ARBA" id="ARBA00022833"/>
    </source>
</evidence>
<dbReference type="PROSITE" id="PS01359">
    <property type="entry name" value="ZF_PHD_1"/>
    <property type="match status" value="1"/>
</dbReference>
<dbReference type="InterPro" id="IPR019787">
    <property type="entry name" value="Znf_PHD-finger"/>
</dbReference>
<name>A0A673JX44_9TELE</name>
<reference evidence="8" key="1">
    <citation type="submission" date="2025-08" db="UniProtKB">
        <authorList>
            <consortium name="Ensembl"/>
        </authorList>
    </citation>
    <scope>IDENTIFICATION</scope>
</reference>
<dbReference type="InterPro" id="IPR011011">
    <property type="entry name" value="Znf_FYVE_PHD"/>
</dbReference>
<dbReference type="Proteomes" id="UP000472270">
    <property type="component" value="Unassembled WGS sequence"/>
</dbReference>
<dbReference type="Pfam" id="PF00628">
    <property type="entry name" value="PHD"/>
    <property type="match status" value="1"/>
</dbReference>
<dbReference type="PROSITE" id="PS00518">
    <property type="entry name" value="ZF_RING_1"/>
    <property type="match status" value="1"/>
</dbReference>
<keyword evidence="1" id="KW-0479">Metal-binding</keyword>
<evidence type="ECO:0000313" key="9">
    <source>
        <dbReference type="Proteomes" id="UP000472270"/>
    </source>
</evidence>
<dbReference type="InterPro" id="IPR017907">
    <property type="entry name" value="Znf_RING_CS"/>
</dbReference>
<evidence type="ECO:0000256" key="2">
    <source>
        <dbReference type="ARBA" id="ARBA00022771"/>
    </source>
</evidence>
<dbReference type="PROSITE" id="PS50089">
    <property type="entry name" value="ZF_RING_2"/>
    <property type="match status" value="1"/>
</dbReference>
<feature type="region of interest" description="Disordered" evidence="5">
    <location>
        <begin position="1"/>
        <end position="79"/>
    </location>
</feature>
<dbReference type="Pfam" id="PF13639">
    <property type="entry name" value="zf-RING_2"/>
    <property type="match status" value="1"/>
</dbReference>
<evidence type="ECO:0000256" key="5">
    <source>
        <dbReference type="SAM" id="MobiDB-lite"/>
    </source>
</evidence>
<evidence type="ECO:0000313" key="8">
    <source>
        <dbReference type="Ensembl" id="ENSSRHP00000057814.1"/>
    </source>
</evidence>
<sequence length="249" mass="27674">MDEEDSQDELINRNVSHRKGKRPAMSIISDDEDNSADEGESEEGETGSEEDDDDQEEVLDEDEEEEDEDENEDSGKVLEGAVGSVAVDAAGLSSDEDSEKCPICLNSFHEQPARTPESCEHYFCLDCILEWSNNANSCPVDRIVFNNILLRKCYGGKVQKTIAVKKPVKPVEEQVDVDLDQTSCEVCGGRDREDRLLLCDGCDAGYHMECLTPPLDAVPVEEWFCPECIANNRTSGHLSFLKPFITLTT</sequence>
<dbReference type="InterPro" id="IPR013083">
    <property type="entry name" value="Znf_RING/FYVE/PHD"/>
</dbReference>
<dbReference type="Gene3D" id="2.30.30.1150">
    <property type="match status" value="1"/>
</dbReference>
<dbReference type="SMART" id="SM00184">
    <property type="entry name" value="RING"/>
    <property type="match status" value="2"/>
</dbReference>
<dbReference type="InterPro" id="IPR019786">
    <property type="entry name" value="Zinc_finger_PHD-type_CS"/>
</dbReference>
<keyword evidence="2 4" id="KW-0863">Zinc-finger</keyword>
<proteinExistence type="predicted"/>
<feature type="domain" description="RING-type" evidence="7">
    <location>
        <begin position="101"/>
        <end position="142"/>
    </location>
</feature>
<dbReference type="PANTHER" id="PTHR12618:SF20">
    <property type="entry name" value="PHD AND RING FINGER DOMAIN-CONTAINING PROTEIN 1"/>
    <property type="match status" value="1"/>
</dbReference>
<dbReference type="InterPro" id="IPR001965">
    <property type="entry name" value="Znf_PHD"/>
</dbReference>
<dbReference type="InterPro" id="IPR047157">
    <property type="entry name" value="PHRF1/Atg35"/>
</dbReference>
<evidence type="ECO:0008006" key="10">
    <source>
        <dbReference type="Google" id="ProtNLM"/>
    </source>
</evidence>
<dbReference type="Ensembl" id="ENSSRHT00000059421.1">
    <property type="protein sequence ID" value="ENSSRHP00000057814.1"/>
    <property type="gene ID" value="ENSSRHG00000028973.1"/>
</dbReference>
<dbReference type="PROSITE" id="PS50016">
    <property type="entry name" value="ZF_PHD_2"/>
    <property type="match status" value="1"/>
</dbReference>
<dbReference type="GO" id="GO:0008270">
    <property type="term" value="F:zinc ion binding"/>
    <property type="evidence" value="ECO:0007669"/>
    <property type="project" value="UniProtKB-KW"/>
</dbReference>
<evidence type="ECO:0000259" key="6">
    <source>
        <dbReference type="PROSITE" id="PS50016"/>
    </source>
</evidence>
<dbReference type="AlphaFoldDB" id="A0A673JX44"/>
<evidence type="ECO:0000256" key="4">
    <source>
        <dbReference type="PROSITE-ProRule" id="PRU00175"/>
    </source>
</evidence>